<dbReference type="Pfam" id="PF13602">
    <property type="entry name" value="ADH_zinc_N_2"/>
    <property type="match status" value="1"/>
</dbReference>
<accession>A0ABS4P6T3</accession>
<organism evidence="4 5">
    <name type="scientific">Winslowiella toletana</name>
    <dbReference type="NCBI Taxonomy" id="92490"/>
    <lineage>
        <taxon>Bacteria</taxon>
        <taxon>Pseudomonadati</taxon>
        <taxon>Pseudomonadota</taxon>
        <taxon>Gammaproteobacteria</taxon>
        <taxon>Enterobacterales</taxon>
        <taxon>Erwiniaceae</taxon>
        <taxon>Winslowiella</taxon>
    </lineage>
</organism>
<dbReference type="EC" id="1.6.5.5" evidence="4"/>
<evidence type="ECO:0000313" key="4">
    <source>
        <dbReference type="EMBL" id="MBP2168354.1"/>
    </source>
</evidence>
<dbReference type="SUPFAM" id="SSF50129">
    <property type="entry name" value="GroES-like"/>
    <property type="match status" value="1"/>
</dbReference>
<keyword evidence="5" id="KW-1185">Reference proteome</keyword>
<dbReference type="CDD" id="cd05282">
    <property type="entry name" value="ETR_like"/>
    <property type="match status" value="1"/>
</dbReference>
<dbReference type="RefSeq" id="WP_017801319.1">
    <property type="nucleotide sequence ID" value="NZ_JAGGMQ010000001.1"/>
</dbReference>
<dbReference type="InterPro" id="IPR020843">
    <property type="entry name" value="ER"/>
</dbReference>
<dbReference type="SUPFAM" id="SSF51735">
    <property type="entry name" value="NAD(P)-binding Rossmann-fold domains"/>
    <property type="match status" value="1"/>
</dbReference>
<dbReference type="Proteomes" id="UP001195624">
    <property type="component" value="Unassembled WGS sequence"/>
</dbReference>
<dbReference type="Pfam" id="PF08240">
    <property type="entry name" value="ADH_N"/>
    <property type="match status" value="1"/>
</dbReference>
<dbReference type="GO" id="GO:0003960">
    <property type="term" value="F:quinone reductase (NADPH) activity"/>
    <property type="evidence" value="ECO:0007669"/>
    <property type="project" value="UniProtKB-EC"/>
</dbReference>
<reference evidence="5" key="2">
    <citation type="submission" date="2023-07" db="EMBL/GenBank/DDBJ databases">
        <title>Genome mining of underrepresented organisms for secondary metabolites.</title>
        <authorList>
            <person name="D'Agostino P.M."/>
        </authorList>
    </citation>
    <scope>NUCLEOTIDE SEQUENCE [LARGE SCALE GENOMIC DNA]</scope>
    <source>
        <strain evidence="5">WS4403</strain>
    </source>
</reference>
<dbReference type="PANTHER" id="PTHR48106:SF18">
    <property type="entry name" value="QUINONE OXIDOREDUCTASE PIG3"/>
    <property type="match status" value="1"/>
</dbReference>
<comment type="caution">
    <text evidence="4">The sequence shown here is derived from an EMBL/GenBank/DDBJ whole genome shotgun (WGS) entry which is preliminary data.</text>
</comment>
<feature type="domain" description="Enoyl reductase (ER)" evidence="3">
    <location>
        <begin position="15"/>
        <end position="318"/>
    </location>
</feature>
<dbReference type="Gene3D" id="3.90.180.10">
    <property type="entry name" value="Medium-chain alcohol dehydrogenases, catalytic domain"/>
    <property type="match status" value="1"/>
</dbReference>
<name>A0ABS4P6T3_9GAMM</name>
<dbReference type="InterPro" id="IPR011032">
    <property type="entry name" value="GroES-like_sf"/>
</dbReference>
<dbReference type="PANTHER" id="PTHR48106">
    <property type="entry name" value="QUINONE OXIDOREDUCTASE PIG3-RELATED"/>
    <property type="match status" value="1"/>
</dbReference>
<keyword evidence="1" id="KW-0521">NADP</keyword>
<proteinExistence type="predicted"/>
<sequence length="320" mass="34424">MSPTPLLRAVVRQFGIAAHCVELEQYNDRSPSPGNIAVHMRLAAINPSDLITISGAYPTRTQLPFIPGFEGVGSVASAAGNQRVLPLGTAGAWQQIKYSDPAWCFPVPDWLSDEQAATSYVNPMTAWMMLTEAVHLPAGAKLAINAANSAIGLMLLKMAKRLQLDVVAIVRSQQAAQSLDAASVMIMASAEDRHAAQALKAAGGVDAVLDCIGGNSALTLATALKPGGKFISYGLLSGQAIPNAFWLQRPDIDFCYFHLRQWIHQASQPQIAARLDEVFALIRDGVATTRIAAIFPLAEITEALHFYQQQRHTGKILIQC</sequence>
<keyword evidence="2 4" id="KW-0560">Oxidoreductase</keyword>
<evidence type="ECO:0000256" key="1">
    <source>
        <dbReference type="ARBA" id="ARBA00022857"/>
    </source>
</evidence>
<evidence type="ECO:0000259" key="3">
    <source>
        <dbReference type="SMART" id="SM00829"/>
    </source>
</evidence>
<dbReference type="SMART" id="SM00829">
    <property type="entry name" value="PKS_ER"/>
    <property type="match status" value="1"/>
</dbReference>
<evidence type="ECO:0000313" key="5">
    <source>
        <dbReference type="Proteomes" id="UP001195624"/>
    </source>
</evidence>
<evidence type="ECO:0000256" key="2">
    <source>
        <dbReference type="ARBA" id="ARBA00023002"/>
    </source>
</evidence>
<dbReference type="EMBL" id="JAGGMQ010000001">
    <property type="protein sequence ID" value="MBP2168354.1"/>
    <property type="molecule type" value="Genomic_DNA"/>
</dbReference>
<gene>
    <name evidence="4" type="ORF">J2125_001546</name>
</gene>
<dbReference type="InterPro" id="IPR013154">
    <property type="entry name" value="ADH-like_N"/>
</dbReference>
<dbReference type="Gene3D" id="3.40.50.720">
    <property type="entry name" value="NAD(P)-binding Rossmann-like Domain"/>
    <property type="match status" value="1"/>
</dbReference>
<dbReference type="InterPro" id="IPR036291">
    <property type="entry name" value="NAD(P)-bd_dom_sf"/>
</dbReference>
<reference evidence="4 5" key="1">
    <citation type="submission" date="2021-03" db="EMBL/GenBank/DDBJ databases">
        <authorList>
            <person name="D'Agostino P."/>
            <person name="Huntemann M."/>
            <person name="Clum A."/>
            <person name="Spunde A."/>
            <person name="Palaniappan K."/>
            <person name="Ritter S."/>
            <person name="Mikhailova N."/>
            <person name="Chen I.-M."/>
            <person name="Stamatis D."/>
            <person name="Reddy T."/>
            <person name="O'Malley R."/>
            <person name="Daum C."/>
            <person name="Shapiro N."/>
            <person name="Ivanova N."/>
            <person name="Kyrpides N."/>
            <person name="Woyke T."/>
        </authorList>
    </citation>
    <scope>NUCLEOTIDE SEQUENCE [LARGE SCALE GENOMIC DNA]</scope>
    <source>
        <strain evidence="4 5">WS4403</strain>
    </source>
</reference>
<protein>
    <submittedName>
        <fullName evidence="4">NADPH2:quinone reductase</fullName>
        <ecNumber evidence="4">1.6.5.5</ecNumber>
    </submittedName>
</protein>